<comment type="caution">
    <text evidence="1">The sequence shown here is derived from an EMBL/GenBank/DDBJ whole genome shotgun (WGS) entry which is preliminary data.</text>
</comment>
<evidence type="ECO:0000313" key="2">
    <source>
        <dbReference type="Proteomes" id="UP001164929"/>
    </source>
</evidence>
<proteinExistence type="predicted"/>
<reference evidence="1 2" key="1">
    <citation type="journal article" date="2023" name="Mol. Ecol. Resour.">
        <title>Chromosome-level genome assembly of a triploid poplar Populus alba 'Berolinensis'.</title>
        <authorList>
            <person name="Chen S."/>
            <person name="Yu Y."/>
            <person name="Wang X."/>
            <person name="Wang S."/>
            <person name="Zhang T."/>
            <person name="Zhou Y."/>
            <person name="He R."/>
            <person name="Meng N."/>
            <person name="Wang Y."/>
            <person name="Liu W."/>
            <person name="Liu Z."/>
            <person name="Liu J."/>
            <person name="Guo Q."/>
            <person name="Huang H."/>
            <person name="Sederoff R.R."/>
            <person name="Wang G."/>
            <person name="Qu G."/>
            <person name="Chen S."/>
        </authorList>
    </citation>
    <scope>NUCLEOTIDE SEQUENCE [LARGE SCALE GENOMIC DNA]</scope>
    <source>
        <strain evidence="1">SC-2020</strain>
    </source>
</reference>
<dbReference type="Proteomes" id="UP001164929">
    <property type="component" value="Chromosome 1"/>
</dbReference>
<keyword evidence="2" id="KW-1185">Reference proteome</keyword>
<sequence length="63" mass="6795">MLDCYQLIMVEAGGDAEAKISLGKAGTWFGCCFSVAGGGRVEGNLREKMDDGEGKERLELFSF</sequence>
<organism evidence="1 2">
    <name type="scientific">Populus alba x Populus x berolinensis</name>
    <dbReference type="NCBI Taxonomy" id="444605"/>
    <lineage>
        <taxon>Eukaryota</taxon>
        <taxon>Viridiplantae</taxon>
        <taxon>Streptophyta</taxon>
        <taxon>Embryophyta</taxon>
        <taxon>Tracheophyta</taxon>
        <taxon>Spermatophyta</taxon>
        <taxon>Magnoliopsida</taxon>
        <taxon>eudicotyledons</taxon>
        <taxon>Gunneridae</taxon>
        <taxon>Pentapetalae</taxon>
        <taxon>rosids</taxon>
        <taxon>fabids</taxon>
        <taxon>Malpighiales</taxon>
        <taxon>Salicaceae</taxon>
        <taxon>Saliceae</taxon>
        <taxon>Populus</taxon>
    </lineage>
</organism>
<name>A0AAD6WGW6_9ROSI</name>
<accession>A0AAD6WGW6</accession>
<dbReference type="AlphaFoldDB" id="A0AAD6WGW6"/>
<gene>
    <name evidence="1" type="ORF">NC653_002481</name>
</gene>
<protein>
    <submittedName>
        <fullName evidence="1">Uncharacterized protein</fullName>
    </submittedName>
</protein>
<evidence type="ECO:0000313" key="1">
    <source>
        <dbReference type="EMBL" id="KAJ7012443.1"/>
    </source>
</evidence>
<dbReference type="EMBL" id="JAQIZT010000001">
    <property type="protein sequence ID" value="KAJ7012443.1"/>
    <property type="molecule type" value="Genomic_DNA"/>
</dbReference>